<proteinExistence type="predicted"/>
<dbReference type="Proteomes" id="UP001152604">
    <property type="component" value="Unassembled WGS sequence"/>
</dbReference>
<dbReference type="EMBL" id="CAKXZS010000089">
    <property type="protein sequence ID" value="CAH2408032.1"/>
    <property type="molecule type" value="Genomic_DNA"/>
</dbReference>
<sequence length="185" mass="21312">MDHSKCPRIFIEGLPEPEREPATTLNRQLFKLGPIVDRLRPALLLFDFCEIWIEGRRVHRDNTRAANPDPEVELSSSTEFFADSKSFVEWMSIADRDVAHTIGDFAGLLRDICETIKTIPTVLAKLEGDDIDRFFERIHNSLPPAHLSQGAVDALENVLLKFYDSLRPAETETRRLWDIWRERPA</sequence>
<keyword evidence="2" id="KW-1185">Reference proteome</keyword>
<gene>
    <name evidence="1" type="ORF">MES4922_90025</name>
</gene>
<comment type="caution">
    <text evidence="1">The sequence shown here is derived from an EMBL/GenBank/DDBJ whole genome shotgun (WGS) entry which is preliminary data.</text>
</comment>
<name>A0ABN8KCQ3_9HYPH</name>
<accession>A0ABN8KCQ3</accession>
<organism evidence="1 2">
    <name type="scientific">Mesorhizobium ventifaucium</name>
    <dbReference type="NCBI Taxonomy" id="666020"/>
    <lineage>
        <taxon>Bacteria</taxon>
        <taxon>Pseudomonadati</taxon>
        <taxon>Pseudomonadota</taxon>
        <taxon>Alphaproteobacteria</taxon>
        <taxon>Hyphomicrobiales</taxon>
        <taxon>Phyllobacteriaceae</taxon>
        <taxon>Mesorhizobium</taxon>
    </lineage>
</organism>
<protein>
    <submittedName>
        <fullName evidence="1">Uncharacterized protein</fullName>
    </submittedName>
</protein>
<reference evidence="1" key="1">
    <citation type="submission" date="2022-03" db="EMBL/GenBank/DDBJ databases">
        <authorList>
            <person name="Brunel B."/>
        </authorList>
    </citation>
    <scope>NUCLEOTIDE SEQUENCE</scope>
    <source>
        <strain evidence="1">STM4922sample</strain>
    </source>
</reference>
<evidence type="ECO:0000313" key="2">
    <source>
        <dbReference type="Proteomes" id="UP001152604"/>
    </source>
</evidence>
<evidence type="ECO:0000313" key="1">
    <source>
        <dbReference type="EMBL" id="CAH2408032.1"/>
    </source>
</evidence>